<dbReference type="GO" id="GO:0016192">
    <property type="term" value="P:vesicle-mediated transport"/>
    <property type="evidence" value="ECO:0007669"/>
    <property type="project" value="UniProtKB-ARBA"/>
</dbReference>
<feature type="disulfide bond" evidence="9">
    <location>
        <begin position="39"/>
        <end position="54"/>
    </location>
</feature>
<dbReference type="InterPro" id="IPR002172">
    <property type="entry name" value="LDrepeatLR_classA_rpt"/>
</dbReference>
<dbReference type="GO" id="GO:0005886">
    <property type="term" value="C:plasma membrane"/>
    <property type="evidence" value="ECO:0007669"/>
    <property type="project" value="TreeGrafter"/>
</dbReference>
<dbReference type="InterPro" id="IPR023415">
    <property type="entry name" value="LDLR_class-A_CS"/>
</dbReference>
<dbReference type="CDD" id="cd00112">
    <property type="entry name" value="LDLa"/>
    <property type="match status" value="2"/>
</dbReference>
<accession>A0A4W5N9L4</accession>
<evidence type="ECO:0000256" key="7">
    <source>
        <dbReference type="ARBA" id="ARBA00023157"/>
    </source>
</evidence>
<dbReference type="SMART" id="SM00192">
    <property type="entry name" value="LDLa"/>
    <property type="match status" value="2"/>
</dbReference>
<reference evidence="10" key="3">
    <citation type="submission" date="2025-09" db="UniProtKB">
        <authorList>
            <consortium name="Ensembl"/>
        </authorList>
    </citation>
    <scope>IDENTIFICATION</scope>
</reference>
<evidence type="ECO:0000256" key="2">
    <source>
        <dbReference type="ARBA" id="ARBA00004308"/>
    </source>
</evidence>
<evidence type="ECO:0000256" key="4">
    <source>
        <dbReference type="ARBA" id="ARBA00022737"/>
    </source>
</evidence>
<feature type="disulfide bond" evidence="9">
    <location>
        <begin position="70"/>
        <end position="88"/>
    </location>
</feature>
<evidence type="ECO:0000256" key="8">
    <source>
        <dbReference type="ARBA" id="ARBA00023180"/>
    </source>
</evidence>
<evidence type="ECO:0000256" key="1">
    <source>
        <dbReference type="ARBA" id="ARBA00004167"/>
    </source>
</evidence>
<dbReference type="Proteomes" id="UP000314982">
    <property type="component" value="Unassembled WGS sequence"/>
</dbReference>
<dbReference type="FunFam" id="4.10.400.10:FF:000065">
    <property type="entry name" value="Transmembrane protease serine 7"/>
    <property type="match status" value="1"/>
</dbReference>
<reference evidence="10" key="2">
    <citation type="submission" date="2025-08" db="UniProtKB">
        <authorList>
            <consortium name="Ensembl"/>
        </authorList>
    </citation>
    <scope>IDENTIFICATION</scope>
</reference>
<dbReference type="Pfam" id="PF00057">
    <property type="entry name" value="Ldl_recept_a"/>
    <property type="match status" value="2"/>
</dbReference>
<dbReference type="PROSITE" id="PS50068">
    <property type="entry name" value="LDLRA_2"/>
    <property type="match status" value="2"/>
</dbReference>
<evidence type="ECO:0000256" key="6">
    <source>
        <dbReference type="ARBA" id="ARBA00023136"/>
    </source>
</evidence>
<dbReference type="PANTHER" id="PTHR24270">
    <property type="entry name" value="LOW-DENSITY LIPOPROTEIN RECEPTOR-RELATED"/>
    <property type="match status" value="1"/>
</dbReference>
<feature type="disulfide bond" evidence="9">
    <location>
        <begin position="20"/>
        <end position="32"/>
    </location>
</feature>
<keyword evidence="8" id="KW-0325">Glycoprotein</keyword>
<keyword evidence="7 9" id="KW-1015">Disulfide bond</keyword>
<name>A0A4W5N9L4_9TELE</name>
<evidence type="ECO:0000256" key="3">
    <source>
        <dbReference type="ARBA" id="ARBA00022692"/>
    </source>
</evidence>
<keyword evidence="6" id="KW-0472">Membrane</keyword>
<dbReference type="GeneTree" id="ENSGT00940000164512"/>
<keyword evidence="4" id="KW-0677">Repeat</keyword>
<dbReference type="STRING" id="62062.ENSHHUP00000047487"/>
<dbReference type="Ensembl" id="ENSHHUT00000049226.1">
    <property type="protein sequence ID" value="ENSHHUP00000047487.1"/>
    <property type="gene ID" value="ENSHHUG00000028846.1"/>
</dbReference>
<dbReference type="PRINTS" id="PR00261">
    <property type="entry name" value="LDLRECEPTOR"/>
</dbReference>
<evidence type="ECO:0000313" key="10">
    <source>
        <dbReference type="Ensembl" id="ENSHHUP00000047487.1"/>
    </source>
</evidence>
<dbReference type="GO" id="GO:0012505">
    <property type="term" value="C:endomembrane system"/>
    <property type="evidence" value="ECO:0007669"/>
    <property type="project" value="UniProtKB-SubCell"/>
</dbReference>
<dbReference type="PROSITE" id="PS01209">
    <property type="entry name" value="LDLRA_1"/>
    <property type="match status" value="1"/>
</dbReference>
<sequence length="101" mass="10377">MALSSDDCGDGSDELCPSTCAPGQYRCASGPCVDLALRCDGHPDCADQSDEEFCGPATPVPLCPPGEFQCASGRCLPASHVCDGRLDCGFADGSDEQGGWD</sequence>
<reference evidence="11" key="1">
    <citation type="submission" date="2018-06" db="EMBL/GenBank/DDBJ databases">
        <title>Genome assembly of Danube salmon.</title>
        <authorList>
            <person name="Macqueen D.J."/>
            <person name="Gundappa M.K."/>
        </authorList>
    </citation>
    <scope>NUCLEOTIDE SEQUENCE [LARGE SCALE GENOMIC DNA]</scope>
</reference>
<keyword evidence="3" id="KW-0812">Transmembrane</keyword>
<comment type="caution">
    <text evidence="9">Lacks conserved residue(s) required for the propagation of feature annotation.</text>
</comment>
<dbReference type="SUPFAM" id="SSF57424">
    <property type="entry name" value="LDL receptor-like module"/>
    <property type="match status" value="2"/>
</dbReference>
<evidence type="ECO:0000313" key="11">
    <source>
        <dbReference type="Proteomes" id="UP000314982"/>
    </source>
</evidence>
<evidence type="ECO:0000256" key="9">
    <source>
        <dbReference type="PROSITE-ProRule" id="PRU00124"/>
    </source>
</evidence>
<keyword evidence="11" id="KW-1185">Reference proteome</keyword>
<protein>
    <submittedName>
        <fullName evidence="10">Uncharacterized protein</fullName>
    </submittedName>
</protein>
<proteinExistence type="predicted"/>
<dbReference type="InterPro" id="IPR050685">
    <property type="entry name" value="LDLR"/>
</dbReference>
<dbReference type="Gene3D" id="4.10.400.10">
    <property type="entry name" value="Low-density Lipoprotein Receptor"/>
    <property type="match status" value="2"/>
</dbReference>
<dbReference type="InterPro" id="IPR036055">
    <property type="entry name" value="LDL_receptor-like_sf"/>
</dbReference>
<feature type="disulfide bond" evidence="9">
    <location>
        <begin position="27"/>
        <end position="45"/>
    </location>
</feature>
<comment type="subcellular location">
    <subcellularLocation>
        <location evidence="2">Endomembrane system</location>
    </subcellularLocation>
    <subcellularLocation>
        <location evidence="1">Membrane</location>
        <topology evidence="1">Single-pass membrane protein</topology>
    </subcellularLocation>
</comment>
<feature type="disulfide bond" evidence="9">
    <location>
        <begin position="63"/>
        <end position="75"/>
    </location>
</feature>
<keyword evidence="5" id="KW-1133">Transmembrane helix</keyword>
<dbReference type="AlphaFoldDB" id="A0A4W5N9L4"/>
<evidence type="ECO:0000256" key="5">
    <source>
        <dbReference type="ARBA" id="ARBA00022989"/>
    </source>
</evidence>
<organism evidence="10 11">
    <name type="scientific">Hucho hucho</name>
    <name type="common">huchen</name>
    <dbReference type="NCBI Taxonomy" id="62062"/>
    <lineage>
        <taxon>Eukaryota</taxon>
        <taxon>Metazoa</taxon>
        <taxon>Chordata</taxon>
        <taxon>Craniata</taxon>
        <taxon>Vertebrata</taxon>
        <taxon>Euteleostomi</taxon>
        <taxon>Actinopterygii</taxon>
        <taxon>Neopterygii</taxon>
        <taxon>Teleostei</taxon>
        <taxon>Protacanthopterygii</taxon>
        <taxon>Salmoniformes</taxon>
        <taxon>Salmonidae</taxon>
        <taxon>Salmoninae</taxon>
        <taxon>Hucho</taxon>
    </lineage>
</organism>